<dbReference type="AlphaFoldDB" id="A0A344TKN5"/>
<dbReference type="EMBL" id="CP030850">
    <property type="protein sequence ID" value="AXE19206.1"/>
    <property type="molecule type" value="Genomic_DNA"/>
</dbReference>
<keyword evidence="2" id="KW-1185">Reference proteome</keyword>
<dbReference type="Gene3D" id="3.10.129.10">
    <property type="entry name" value="Hotdog Thioesterase"/>
    <property type="match status" value="1"/>
</dbReference>
<name>A0A344TKN5_9BACT</name>
<dbReference type="CDD" id="cd00586">
    <property type="entry name" value="4HBT"/>
    <property type="match status" value="1"/>
</dbReference>
<dbReference type="SUPFAM" id="SSF54637">
    <property type="entry name" value="Thioesterase/thiol ester dehydrase-isomerase"/>
    <property type="match status" value="1"/>
</dbReference>
<gene>
    <name evidence="1" type="ORF">DR864_16330</name>
</gene>
<dbReference type="Proteomes" id="UP000251993">
    <property type="component" value="Chromosome"/>
</dbReference>
<dbReference type="PANTHER" id="PTHR31793:SF39">
    <property type="entry name" value="THIOESTERASE_THIOL ESTER DEHYDRASE-ISOMERASE"/>
    <property type="match status" value="1"/>
</dbReference>
<dbReference type="InterPro" id="IPR029069">
    <property type="entry name" value="HotDog_dom_sf"/>
</dbReference>
<organism evidence="1 2">
    <name type="scientific">Runella rosea</name>
    <dbReference type="NCBI Taxonomy" id="2259595"/>
    <lineage>
        <taxon>Bacteria</taxon>
        <taxon>Pseudomonadati</taxon>
        <taxon>Bacteroidota</taxon>
        <taxon>Cytophagia</taxon>
        <taxon>Cytophagales</taxon>
        <taxon>Spirosomataceae</taxon>
        <taxon>Runella</taxon>
    </lineage>
</organism>
<accession>A0A344TKN5</accession>
<protein>
    <submittedName>
        <fullName evidence="1">Acyl-CoA thioesterase</fullName>
    </submittedName>
</protein>
<dbReference type="InterPro" id="IPR050563">
    <property type="entry name" value="4-hydroxybenzoyl-CoA_TE"/>
</dbReference>
<dbReference type="PANTHER" id="PTHR31793">
    <property type="entry name" value="4-HYDROXYBENZOYL-COA THIOESTERASE FAMILY MEMBER"/>
    <property type="match status" value="1"/>
</dbReference>
<evidence type="ECO:0000313" key="2">
    <source>
        <dbReference type="Proteomes" id="UP000251993"/>
    </source>
</evidence>
<evidence type="ECO:0000313" key="1">
    <source>
        <dbReference type="EMBL" id="AXE19206.1"/>
    </source>
</evidence>
<proteinExistence type="predicted"/>
<dbReference type="GO" id="GO:0047617">
    <property type="term" value="F:fatty acyl-CoA hydrolase activity"/>
    <property type="evidence" value="ECO:0007669"/>
    <property type="project" value="TreeGrafter"/>
</dbReference>
<dbReference type="Pfam" id="PF13279">
    <property type="entry name" value="4HBT_2"/>
    <property type="match status" value="1"/>
</dbReference>
<dbReference type="KEGG" id="run:DR864_16330"/>
<sequence>MLFIQEFIKDYPSYLELPVQWGDMDAMQHVNNVSYLRYMESGRIRFFSDFLQLAALPEGIGPILAEINCRYKFPVTYPDTVVVASRVKPESVDEFSIQLQQLVISTRHERIAAEGVARVVFYDYAQKKKAPIPEAIRARLLKG</sequence>
<dbReference type="OrthoDB" id="9791529at2"/>
<dbReference type="RefSeq" id="WP_114067990.1">
    <property type="nucleotide sequence ID" value="NZ_CP030850.1"/>
</dbReference>
<reference evidence="1 2" key="1">
    <citation type="submission" date="2018-07" db="EMBL/GenBank/DDBJ databases">
        <title>Genome sequencing of Runella.</title>
        <authorList>
            <person name="Baek M.-G."/>
            <person name="Yi H."/>
        </authorList>
    </citation>
    <scope>NUCLEOTIDE SEQUENCE [LARGE SCALE GENOMIC DNA]</scope>
    <source>
        <strain evidence="1 2">HYN0085</strain>
    </source>
</reference>